<accession>S8DTR1</accession>
<dbReference type="PANTHER" id="PTHR31442">
    <property type="entry name" value="HOMEODOMAIN-LIKE SUPERFAMILY PROTEIN-RELATED"/>
    <property type="match status" value="1"/>
</dbReference>
<reference evidence="2 3" key="1">
    <citation type="journal article" date="2013" name="BMC Genomics">
        <title>The miniature genome of a carnivorous plant Genlisea aurea contains a low number of genes and short non-coding sequences.</title>
        <authorList>
            <person name="Leushkin E.V."/>
            <person name="Sutormin R.A."/>
            <person name="Nabieva E.R."/>
            <person name="Penin A.A."/>
            <person name="Kondrashov A.S."/>
            <person name="Logacheva M.D."/>
        </authorList>
    </citation>
    <scope>NUCLEOTIDE SEQUENCE [LARGE SCALE GENOMIC DNA]</scope>
</reference>
<evidence type="ECO:0008006" key="4">
    <source>
        <dbReference type="Google" id="ProtNLM"/>
    </source>
</evidence>
<keyword evidence="3" id="KW-1185">Reference proteome</keyword>
<dbReference type="GO" id="GO:0005634">
    <property type="term" value="C:nucleus"/>
    <property type="evidence" value="ECO:0007669"/>
    <property type="project" value="TreeGrafter"/>
</dbReference>
<dbReference type="Proteomes" id="UP000015453">
    <property type="component" value="Unassembled WGS sequence"/>
</dbReference>
<comment type="caution">
    <text evidence="2">The sequence shown here is derived from an EMBL/GenBank/DDBJ whole genome shotgun (WGS) entry which is preliminary data.</text>
</comment>
<organism evidence="2 3">
    <name type="scientific">Genlisea aurea</name>
    <dbReference type="NCBI Taxonomy" id="192259"/>
    <lineage>
        <taxon>Eukaryota</taxon>
        <taxon>Viridiplantae</taxon>
        <taxon>Streptophyta</taxon>
        <taxon>Embryophyta</taxon>
        <taxon>Tracheophyta</taxon>
        <taxon>Spermatophyta</taxon>
        <taxon>Magnoliopsida</taxon>
        <taxon>eudicotyledons</taxon>
        <taxon>Gunneridae</taxon>
        <taxon>Pentapetalae</taxon>
        <taxon>asterids</taxon>
        <taxon>lamiids</taxon>
        <taxon>Lamiales</taxon>
        <taxon>Lentibulariaceae</taxon>
        <taxon>Genlisea</taxon>
    </lineage>
</organism>
<dbReference type="GO" id="GO:0003700">
    <property type="term" value="F:DNA-binding transcription factor activity"/>
    <property type="evidence" value="ECO:0007669"/>
    <property type="project" value="InterPro"/>
</dbReference>
<dbReference type="EMBL" id="AUSU01005634">
    <property type="protein sequence ID" value="EPS63207.1"/>
    <property type="molecule type" value="Genomic_DNA"/>
</dbReference>
<gene>
    <name evidence="2" type="ORF">M569_11583</name>
</gene>
<feature type="region of interest" description="Disordered" evidence="1">
    <location>
        <begin position="1"/>
        <end position="52"/>
    </location>
</feature>
<name>S8DTR1_9LAMI</name>
<sequence>MGVPGLTREQVASHLQKYRNSTRAIPDPGEETEASFFQRSPPPPPPPLYGNFIGYVLRNDEISIESVPPRRPQFPQQQQPQEFSFPRPTAEWEKNDGEEWEEELFDDEFWNQLVF</sequence>
<dbReference type="PANTHER" id="PTHR31442:SF40">
    <property type="entry name" value="HOMEODOMAIN-LIKE SUPERFAMILY PROTEIN"/>
    <property type="match status" value="1"/>
</dbReference>
<dbReference type="Gene3D" id="1.10.10.60">
    <property type="entry name" value="Homeodomain-like"/>
    <property type="match status" value="1"/>
</dbReference>
<evidence type="ECO:0000313" key="3">
    <source>
        <dbReference type="Proteomes" id="UP000015453"/>
    </source>
</evidence>
<evidence type="ECO:0000313" key="2">
    <source>
        <dbReference type="EMBL" id="EPS63207.1"/>
    </source>
</evidence>
<evidence type="ECO:0000256" key="1">
    <source>
        <dbReference type="SAM" id="MobiDB-lite"/>
    </source>
</evidence>
<dbReference type="AlphaFoldDB" id="S8DTR1"/>
<protein>
    <recommendedName>
        <fullName evidence="4">HTH myb-type domain-containing protein</fullName>
    </recommendedName>
</protein>
<dbReference type="InterPro" id="IPR044841">
    <property type="entry name" value="LUX/BOA-like"/>
</dbReference>
<feature type="region of interest" description="Disordered" evidence="1">
    <location>
        <begin position="66"/>
        <end position="92"/>
    </location>
</feature>
<proteinExistence type="predicted"/>
<feature type="compositionally biased region" description="Low complexity" evidence="1">
    <location>
        <begin position="73"/>
        <end position="88"/>
    </location>
</feature>